<dbReference type="AlphaFoldDB" id="A0A3B0V318"/>
<dbReference type="InterPro" id="IPR025597">
    <property type="entry name" value="DUF4345"/>
</dbReference>
<keyword evidence="1" id="KW-0812">Transmembrane</keyword>
<feature type="transmembrane region" description="Helical" evidence="1">
    <location>
        <begin position="50"/>
        <end position="70"/>
    </location>
</feature>
<keyword evidence="1" id="KW-1133">Transmembrane helix</keyword>
<sequence>MIYSDLARQALLAVTGGIFLTFAFWAILKPESLAAILGYELKTKNAFSEFHAIYVGVFIGQSLLCALAFVRVQDASLGDLVALFLLGQPLGRLIAAMRRGFPSGFLFLLFIMELIAGIVLLAVRPTV</sequence>
<evidence type="ECO:0008006" key="3">
    <source>
        <dbReference type="Google" id="ProtNLM"/>
    </source>
</evidence>
<evidence type="ECO:0000256" key="1">
    <source>
        <dbReference type="SAM" id="Phobius"/>
    </source>
</evidence>
<proteinExistence type="predicted"/>
<dbReference type="Pfam" id="PF14248">
    <property type="entry name" value="DUF4345"/>
    <property type="match status" value="1"/>
</dbReference>
<organism evidence="2">
    <name type="scientific">hydrothermal vent metagenome</name>
    <dbReference type="NCBI Taxonomy" id="652676"/>
    <lineage>
        <taxon>unclassified sequences</taxon>
        <taxon>metagenomes</taxon>
        <taxon>ecological metagenomes</taxon>
    </lineage>
</organism>
<keyword evidence="1" id="KW-0472">Membrane</keyword>
<accession>A0A3B0V318</accession>
<reference evidence="2" key="1">
    <citation type="submission" date="2018-06" db="EMBL/GenBank/DDBJ databases">
        <authorList>
            <person name="Zhirakovskaya E."/>
        </authorList>
    </citation>
    <scope>NUCLEOTIDE SEQUENCE</scope>
</reference>
<name>A0A3B0V318_9ZZZZ</name>
<gene>
    <name evidence="2" type="ORF">MNBD_CHLOROFLEXI01-4821</name>
</gene>
<dbReference type="EMBL" id="UOEU01000550">
    <property type="protein sequence ID" value="VAW34763.1"/>
    <property type="molecule type" value="Genomic_DNA"/>
</dbReference>
<protein>
    <recommendedName>
        <fullName evidence="3">DUF4345 domain-containing protein</fullName>
    </recommendedName>
</protein>
<evidence type="ECO:0000313" key="2">
    <source>
        <dbReference type="EMBL" id="VAW34763.1"/>
    </source>
</evidence>
<feature type="transmembrane region" description="Helical" evidence="1">
    <location>
        <begin position="101"/>
        <end position="123"/>
    </location>
</feature>